<feature type="region of interest" description="Disordered" evidence="1">
    <location>
        <begin position="303"/>
        <end position="331"/>
    </location>
</feature>
<feature type="compositionally biased region" description="Basic and acidic residues" evidence="1">
    <location>
        <begin position="241"/>
        <end position="253"/>
    </location>
</feature>
<feature type="region of interest" description="Disordered" evidence="1">
    <location>
        <begin position="1"/>
        <end position="92"/>
    </location>
</feature>
<feature type="compositionally biased region" description="Basic residues" evidence="1">
    <location>
        <begin position="319"/>
        <end position="331"/>
    </location>
</feature>
<dbReference type="PANTHER" id="PTHR33781:SF1">
    <property type="entry name" value="PROTEIN PHYTOCHROME KINASE SUBSTRATE 4"/>
    <property type="match status" value="1"/>
</dbReference>
<gene>
    <name evidence="2" type="ORF">CB5_LOCUS12265</name>
</gene>
<organism evidence="2">
    <name type="scientific">Ananas comosus var. bracteatus</name>
    <name type="common">red pineapple</name>
    <dbReference type="NCBI Taxonomy" id="296719"/>
    <lineage>
        <taxon>Eukaryota</taxon>
        <taxon>Viridiplantae</taxon>
        <taxon>Streptophyta</taxon>
        <taxon>Embryophyta</taxon>
        <taxon>Tracheophyta</taxon>
        <taxon>Spermatophyta</taxon>
        <taxon>Magnoliopsida</taxon>
        <taxon>Liliopsida</taxon>
        <taxon>Poales</taxon>
        <taxon>Bromeliaceae</taxon>
        <taxon>Bromelioideae</taxon>
        <taxon>Ananas</taxon>
    </lineage>
</organism>
<feature type="compositionally biased region" description="Low complexity" evidence="1">
    <location>
        <begin position="305"/>
        <end position="318"/>
    </location>
</feature>
<dbReference type="EMBL" id="LR862147">
    <property type="protein sequence ID" value="CAD1829054.1"/>
    <property type="molecule type" value="Genomic_DNA"/>
</dbReference>
<dbReference type="AlphaFoldDB" id="A0A6V7PEE5"/>
<protein>
    <submittedName>
        <fullName evidence="2">Uncharacterized protein</fullName>
    </submittedName>
</protein>
<evidence type="ECO:0000313" key="2">
    <source>
        <dbReference type="EMBL" id="CAD1829054.1"/>
    </source>
</evidence>
<feature type="region of interest" description="Disordered" evidence="1">
    <location>
        <begin position="143"/>
        <end position="175"/>
    </location>
</feature>
<accession>A0A6V7PEE5</accession>
<evidence type="ECO:0000256" key="1">
    <source>
        <dbReference type="SAM" id="MobiDB-lite"/>
    </source>
</evidence>
<feature type="compositionally biased region" description="Basic residues" evidence="1">
    <location>
        <begin position="46"/>
        <end position="89"/>
    </location>
</feature>
<proteinExistence type="predicted"/>
<dbReference type="GO" id="GO:0009638">
    <property type="term" value="P:phototropism"/>
    <property type="evidence" value="ECO:0007669"/>
    <property type="project" value="InterPro"/>
</dbReference>
<feature type="compositionally biased region" description="Low complexity" evidence="1">
    <location>
        <begin position="150"/>
        <end position="159"/>
    </location>
</feature>
<dbReference type="PANTHER" id="PTHR33781">
    <property type="entry name" value="PROTEIN PHYTOCHROME KINASE SUBSTRATE 1-RELATED"/>
    <property type="match status" value="1"/>
</dbReference>
<reference evidence="2" key="1">
    <citation type="submission" date="2020-07" db="EMBL/GenBank/DDBJ databases">
        <authorList>
            <person name="Lin J."/>
        </authorList>
    </citation>
    <scope>NUCLEOTIDE SEQUENCE</scope>
</reference>
<dbReference type="InterPro" id="IPR039615">
    <property type="entry name" value="PKS"/>
</dbReference>
<feature type="region of interest" description="Disordered" evidence="1">
    <location>
        <begin position="219"/>
        <end position="275"/>
    </location>
</feature>
<feature type="compositionally biased region" description="Polar residues" evidence="1">
    <location>
        <begin position="8"/>
        <end position="29"/>
    </location>
</feature>
<sequence length="331" mass="37811">MERYRITPSFNNGSSLSSPRPHFNSNSPFYLSVPPNPPPSSAAPPRHARRRRAEHLRRRALLQRRRRRPRRRREARRGRRRRPGPRKVRPFREPARLLRLLLRRRLREELAHRPYATPTASSEASWNSRSGLLVNPPGAVAVKVRPFPPSSSSSSSNNNTTDPRSKAGAARRRGRFGRRCPCAGWKSVDVEERYSEPRSSPIPSSFDAKRAFGPKKLSAEAGELGPFNRADQVPPPVGEEETTRSEAEVEGITKVKITPGNWGKGDAFFSPKKPPPFSLEMGRRRAFAEPGAFSFPVLARRPPRVRSTTPRATRWRCSAPRRRRPPRWWRR</sequence>
<name>A0A6V7PEE5_ANACO</name>